<dbReference type="Gene3D" id="2.10.25.10">
    <property type="entry name" value="Laminin"/>
    <property type="match status" value="3"/>
</dbReference>
<dbReference type="STRING" id="6832.A0A553P4B9"/>
<evidence type="ECO:0000259" key="7">
    <source>
        <dbReference type="PROSITE" id="PS50026"/>
    </source>
</evidence>
<keyword evidence="3" id="KW-0722">Serine protease inhibitor</keyword>
<feature type="disulfide bond" evidence="5">
    <location>
        <begin position="1022"/>
        <end position="1031"/>
    </location>
</feature>
<dbReference type="EMBL" id="VCGU01000008">
    <property type="protein sequence ID" value="TRY72500.1"/>
    <property type="molecule type" value="Genomic_DNA"/>
</dbReference>
<accession>A0A553P4B9</accession>
<sequence>MNLTFDAQHSGFDPCSSLTCPQYSICVPAYDGTSASCQCPQHCSEDVVNQVVCGTDGRDYASQCHLEKEACEKRRENLEVRFQGRCNPCQMLSCDSGTECHLVPDDPMDDHAREAKCMCSNNCPDDFVPICGSNGKTYINECVMKLDGCRRRLDLHLVYTGNCSSGLNQCKLLNCEFGQECEINKQGITNCICPQSCEKVVRPVCASNGQTYDNECEMKKYGCRKKMALTIQYIGICDSNGPCSKRTCNHHSICVESEDLAFCECPKCAEEYAPVCGSDGSTYHNVCKLQRAACQQETSIVVVEQGPCTGCANKTCDLYAVCHGDGFGNGLCQCPTSCEQIPNADDTEQVCGTDGQTYPSECHLKMEACQKQQFIVVANYGSCDLCRDVQCKHGAHCESGVCVCPTHCPNDVFEPLCGSDLVTEQILFDCSDLTCRFGAICREDDQFGAHCICPFNCSDAISNHVVEHIERDEVCGSDLVMYPTTCHMLKRACDSRQEIVPRPKQLCQARRIRLWQATLGRNKDTTHRAPTTPDCLFETFGCCEDGLTTALGSDNQGCLPRTPGAPCDCNVLVYFPFGVETKKCGNETCNYGAQCSDELTCTCDIECPPDTQLTPVCGNDGNTYRSECQLLQYSCRYKKHVLITSYTPCRDAPYSLYKSTRHISSSISSFATRSLDLDGTAYELQAFAPTPTSIHVYGLLGDVCLHRSDCTVSYSICWNRRCTCPPRKFVPSPDGRVCTFAPNNVDDLQNNHPVMFEESPCAHNPCFGGGTCEEHDGTFTCFCPSNRIGDRCERELSESDVQVPSFDGRLSYVELEPLENVEHKFSLEIEFKARAINGILIYAQEKPNGLGDFISVALIDGHVEFRYNLGSGVAVMRTMKKISLNHWHRVQAKRWHKDGMLKLDHHENVDGSSQGTQRSLDIAGASFVGGMPSLPSSQVLLNVDLSASNYAFEGCIRKFKLGYREVKVQSASEPSSVRRVGLRECSEGLQGGTDPMRAACSAHQCDNGGTCVPMDGQVQCLCPPNYYGEHCRDVIEDQLCASSPCLNGGTCSESPSRHDFYCMCPLDATGRFCELKSKESFRYP</sequence>
<dbReference type="InterPro" id="IPR003645">
    <property type="entry name" value="Fol_N"/>
</dbReference>
<dbReference type="InterPro" id="IPR000742">
    <property type="entry name" value="EGF"/>
</dbReference>
<dbReference type="Pfam" id="PF07648">
    <property type="entry name" value="Kazal_2"/>
    <property type="match status" value="8"/>
</dbReference>
<evidence type="ECO:0000256" key="2">
    <source>
        <dbReference type="ARBA" id="ARBA00022782"/>
    </source>
</evidence>
<keyword evidence="1" id="KW-0646">Protease inhibitor</keyword>
<gene>
    <name evidence="9" type="ORF">TCAL_00311</name>
</gene>
<dbReference type="InterPro" id="IPR036058">
    <property type="entry name" value="Kazal_dom_sf"/>
</dbReference>
<evidence type="ECO:0000256" key="4">
    <source>
        <dbReference type="ARBA" id="ARBA00023157"/>
    </source>
</evidence>
<dbReference type="PANTHER" id="PTHR10913">
    <property type="entry name" value="FOLLISTATIN-RELATED"/>
    <property type="match status" value="1"/>
</dbReference>
<keyword evidence="2" id="KW-0221">Differentiation</keyword>
<evidence type="ECO:0000313" key="9">
    <source>
        <dbReference type="EMBL" id="TRY72500.1"/>
    </source>
</evidence>
<feature type="domain" description="EGF-like" evidence="7">
    <location>
        <begin position="757"/>
        <end position="793"/>
    </location>
</feature>
<evidence type="ECO:0000313" key="10">
    <source>
        <dbReference type="Proteomes" id="UP000318571"/>
    </source>
</evidence>
<dbReference type="SUPFAM" id="SSF49899">
    <property type="entry name" value="Concanavalin A-like lectins/glucanases"/>
    <property type="match status" value="1"/>
</dbReference>
<dbReference type="FunFam" id="3.30.60.30:FF:000024">
    <property type="entry name" value="Transmembrane agrin"/>
    <property type="match status" value="1"/>
</dbReference>
<dbReference type="Pfam" id="PF00008">
    <property type="entry name" value="EGF"/>
    <property type="match status" value="3"/>
</dbReference>
<name>A0A553P4B9_TIGCA</name>
<feature type="domain" description="Kazal-like" evidence="8">
    <location>
        <begin position="31"/>
        <end position="88"/>
    </location>
</feature>
<dbReference type="Pfam" id="PF00054">
    <property type="entry name" value="Laminin_G_1"/>
    <property type="match status" value="1"/>
</dbReference>
<dbReference type="SMART" id="SM00274">
    <property type="entry name" value="FOLN"/>
    <property type="match status" value="5"/>
</dbReference>
<dbReference type="PROSITE" id="PS50025">
    <property type="entry name" value="LAM_G_DOMAIN"/>
    <property type="match status" value="1"/>
</dbReference>
<feature type="domain" description="Kazal-like" evidence="8">
    <location>
        <begin position="192"/>
        <end position="239"/>
    </location>
</feature>
<dbReference type="GO" id="GO:0030154">
    <property type="term" value="P:cell differentiation"/>
    <property type="evidence" value="ECO:0007669"/>
    <property type="project" value="UniProtKB-KW"/>
</dbReference>
<evidence type="ECO:0000259" key="6">
    <source>
        <dbReference type="PROSITE" id="PS50025"/>
    </source>
</evidence>
<dbReference type="InterPro" id="IPR001791">
    <property type="entry name" value="Laminin_G"/>
</dbReference>
<feature type="disulfide bond" evidence="5">
    <location>
        <begin position="783"/>
        <end position="792"/>
    </location>
</feature>
<protein>
    <recommendedName>
        <fullName evidence="11">Agrin</fullName>
    </recommendedName>
</protein>
<keyword evidence="5" id="KW-0245">EGF-like domain</keyword>
<reference evidence="9 10" key="1">
    <citation type="journal article" date="2018" name="Nat. Ecol. Evol.">
        <title>Genomic signatures of mitonuclear coevolution across populations of Tigriopus californicus.</title>
        <authorList>
            <person name="Barreto F.S."/>
            <person name="Watson E.T."/>
            <person name="Lima T.G."/>
            <person name="Willett C.S."/>
            <person name="Edmands S."/>
            <person name="Li W."/>
            <person name="Burton R.S."/>
        </authorList>
    </citation>
    <scope>NUCLEOTIDE SEQUENCE [LARGE SCALE GENOMIC DNA]</scope>
    <source>
        <strain evidence="9 10">San Diego</strain>
    </source>
</reference>
<dbReference type="InterPro" id="IPR002350">
    <property type="entry name" value="Kazal_dom"/>
</dbReference>
<dbReference type="Proteomes" id="UP000318571">
    <property type="component" value="Chromosome 7"/>
</dbReference>
<dbReference type="OMA" id="QKCTICT"/>
<dbReference type="InterPro" id="IPR050653">
    <property type="entry name" value="Prot_Inhib_GrowthFact_Antg"/>
</dbReference>
<feature type="disulfide bond" evidence="5">
    <location>
        <begin position="1064"/>
        <end position="1073"/>
    </location>
</feature>
<evidence type="ECO:0000256" key="1">
    <source>
        <dbReference type="ARBA" id="ARBA00022690"/>
    </source>
</evidence>
<dbReference type="SUPFAM" id="SSF57196">
    <property type="entry name" value="EGF/Laminin"/>
    <property type="match status" value="2"/>
</dbReference>
<feature type="domain" description="Kazal-like" evidence="8">
    <location>
        <begin position="118"/>
        <end position="165"/>
    </location>
</feature>
<keyword evidence="4 5" id="KW-1015">Disulfide bond</keyword>
<dbReference type="SMART" id="SM00280">
    <property type="entry name" value="KAZAL"/>
    <property type="match status" value="7"/>
</dbReference>
<dbReference type="CDD" id="cd00054">
    <property type="entry name" value="EGF_CA"/>
    <property type="match status" value="2"/>
</dbReference>
<dbReference type="PANTHER" id="PTHR10913:SF45">
    <property type="entry name" value="FOLLISTATIN, ISOFORM A-RELATED"/>
    <property type="match status" value="1"/>
</dbReference>
<evidence type="ECO:0000256" key="3">
    <source>
        <dbReference type="ARBA" id="ARBA00022900"/>
    </source>
</evidence>
<feature type="domain" description="EGF-like" evidence="7">
    <location>
        <begin position="1036"/>
        <end position="1074"/>
    </location>
</feature>
<dbReference type="InterPro" id="IPR013320">
    <property type="entry name" value="ConA-like_dom_sf"/>
</dbReference>
<proteinExistence type="predicted"/>
<keyword evidence="10" id="KW-1185">Reference proteome</keyword>
<feature type="domain" description="Laminin G" evidence="6">
    <location>
        <begin position="802"/>
        <end position="985"/>
    </location>
</feature>
<dbReference type="SUPFAM" id="SSF100895">
    <property type="entry name" value="Kazal-type serine protease inhibitors"/>
    <property type="match status" value="8"/>
</dbReference>
<dbReference type="Gene3D" id="3.30.60.30">
    <property type="match status" value="7"/>
</dbReference>
<dbReference type="CDD" id="cd00110">
    <property type="entry name" value="LamG"/>
    <property type="match status" value="1"/>
</dbReference>
<dbReference type="PROSITE" id="PS50026">
    <property type="entry name" value="EGF_3"/>
    <property type="match status" value="3"/>
</dbReference>
<feature type="disulfide bond" evidence="5">
    <location>
        <begin position="1045"/>
        <end position="1062"/>
    </location>
</feature>
<comment type="caution">
    <text evidence="9">The sequence shown here is derived from an EMBL/GenBank/DDBJ whole genome shotgun (WGS) entry which is preliminary data.</text>
</comment>
<comment type="caution">
    <text evidence="5">Lacks conserved residue(s) required for the propagation of feature annotation.</text>
</comment>
<evidence type="ECO:0000259" key="8">
    <source>
        <dbReference type="PROSITE" id="PS51465"/>
    </source>
</evidence>
<dbReference type="PROSITE" id="PS00022">
    <property type="entry name" value="EGF_1"/>
    <property type="match status" value="3"/>
</dbReference>
<feature type="domain" description="Kazal-like" evidence="8">
    <location>
        <begin position="264"/>
        <end position="310"/>
    </location>
</feature>
<dbReference type="Gene3D" id="2.60.120.200">
    <property type="match status" value="1"/>
</dbReference>
<dbReference type="GO" id="GO:0005576">
    <property type="term" value="C:extracellular region"/>
    <property type="evidence" value="ECO:0007669"/>
    <property type="project" value="TreeGrafter"/>
</dbReference>
<evidence type="ECO:0000256" key="5">
    <source>
        <dbReference type="PROSITE-ProRule" id="PRU00076"/>
    </source>
</evidence>
<feature type="domain" description="Kazal-like" evidence="8">
    <location>
        <begin position="596"/>
        <end position="651"/>
    </location>
</feature>
<feature type="domain" description="Kazal-like" evidence="8">
    <location>
        <begin position="326"/>
        <end position="385"/>
    </location>
</feature>
<dbReference type="SMART" id="SM00282">
    <property type="entry name" value="LamG"/>
    <property type="match status" value="1"/>
</dbReference>
<organism evidence="9 10">
    <name type="scientific">Tigriopus californicus</name>
    <name type="common">Marine copepod</name>
    <dbReference type="NCBI Taxonomy" id="6832"/>
    <lineage>
        <taxon>Eukaryota</taxon>
        <taxon>Metazoa</taxon>
        <taxon>Ecdysozoa</taxon>
        <taxon>Arthropoda</taxon>
        <taxon>Crustacea</taxon>
        <taxon>Multicrustacea</taxon>
        <taxon>Hexanauplia</taxon>
        <taxon>Copepoda</taxon>
        <taxon>Harpacticoida</taxon>
        <taxon>Harpacticidae</taxon>
        <taxon>Tigriopus</taxon>
    </lineage>
</organism>
<dbReference type="CDD" id="cd00104">
    <property type="entry name" value="KAZAL_FS"/>
    <property type="match status" value="6"/>
</dbReference>
<feature type="domain" description="EGF-like" evidence="7">
    <location>
        <begin position="996"/>
        <end position="1032"/>
    </location>
</feature>
<dbReference type="SMART" id="SM00181">
    <property type="entry name" value="EGF"/>
    <property type="match status" value="6"/>
</dbReference>
<dbReference type="PROSITE" id="PS51465">
    <property type="entry name" value="KAZAL_2"/>
    <property type="match status" value="6"/>
</dbReference>
<evidence type="ECO:0008006" key="11">
    <source>
        <dbReference type="Google" id="ProtNLM"/>
    </source>
</evidence>
<dbReference type="AlphaFoldDB" id="A0A553P4B9"/>